<evidence type="ECO:0000313" key="4">
    <source>
        <dbReference type="EMBL" id="AFC26348.1"/>
    </source>
</evidence>
<dbReference type="GO" id="GO:0046872">
    <property type="term" value="F:metal ion binding"/>
    <property type="evidence" value="ECO:0007669"/>
    <property type="project" value="UniProtKB-KW"/>
</dbReference>
<comment type="similarity">
    <text evidence="1">Belongs to the peptidase M32 family.</text>
</comment>
<proteinExistence type="inferred from homology"/>
<dbReference type="EC" id="3.4.17.19" evidence="1"/>
<keyword evidence="5" id="KW-1185">Reference proteome</keyword>
<keyword evidence="1" id="KW-0482">Metalloprotease</keyword>
<dbReference type="AlphaFoldDB" id="H6L5U8"/>
<evidence type="ECO:0000256" key="1">
    <source>
        <dbReference type="PIRNR" id="PIRNR006615"/>
    </source>
</evidence>
<evidence type="ECO:0000313" key="5">
    <source>
        <dbReference type="Proteomes" id="UP000007519"/>
    </source>
</evidence>
<dbReference type="EMBL" id="CP002831">
    <property type="protein sequence ID" value="AFC26348.1"/>
    <property type="molecule type" value="Genomic_DNA"/>
</dbReference>
<comment type="cofactor">
    <cofactor evidence="2">
        <name>Zn(2+)</name>
        <dbReference type="ChEBI" id="CHEBI:29105"/>
    </cofactor>
    <text evidence="2">Binds 1 zinc ion per subunit.</text>
</comment>
<keyword evidence="1 4" id="KW-0121">Carboxypeptidase</keyword>
<keyword evidence="2" id="KW-0862">Zinc</keyword>
<protein>
    <recommendedName>
        <fullName evidence="1">Metal-dependent carboxypeptidase</fullName>
        <ecNumber evidence="1">3.4.17.19</ecNumber>
    </recommendedName>
</protein>
<feature type="binding site" evidence="2">
    <location>
        <position position="263"/>
    </location>
    <ligand>
        <name>Zn(2+)</name>
        <dbReference type="ChEBI" id="CHEBI:29105"/>
        <note>catalytic</note>
    </ligand>
</feature>
<comment type="function">
    <text evidence="1">Broad specificity carboxypetidase that releases amino acids sequentially from the C-terminus, including neutral, aromatic, polar and basic residues.</text>
</comment>
<name>H6L5U8_SAPGL</name>
<dbReference type="GO" id="GO:0006508">
    <property type="term" value="P:proteolysis"/>
    <property type="evidence" value="ECO:0007669"/>
    <property type="project" value="UniProtKB-UniRule"/>
</dbReference>
<dbReference type="HOGENOM" id="CLU_032916_1_1_10"/>
<dbReference type="CDD" id="cd06460">
    <property type="entry name" value="M32_Taq"/>
    <property type="match status" value="1"/>
</dbReference>
<organism evidence="4 5">
    <name type="scientific">Saprospira grandis (strain Lewin)</name>
    <dbReference type="NCBI Taxonomy" id="984262"/>
    <lineage>
        <taxon>Bacteria</taxon>
        <taxon>Pseudomonadati</taxon>
        <taxon>Bacteroidota</taxon>
        <taxon>Saprospiria</taxon>
        <taxon>Saprospirales</taxon>
        <taxon>Saprospiraceae</taxon>
        <taxon>Saprospira</taxon>
    </lineage>
</organism>
<gene>
    <name evidence="4" type="ordered locus">SGRA_3624</name>
</gene>
<keyword evidence="1 2" id="KW-0479">Metal-binding</keyword>
<dbReference type="Gene3D" id="1.10.1370.30">
    <property type="match status" value="1"/>
</dbReference>
<dbReference type="PROSITE" id="PS52034">
    <property type="entry name" value="PEPTIDASE_M32"/>
    <property type="match status" value="1"/>
</dbReference>
<keyword evidence="1 4" id="KW-0378">Hydrolase</keyword>
<dbReference type="SUPFAM" id="SSF55486">
    <property type="entry name" value="Metalloproteases ('zincins'), catalytic domain"/>
    <property type="match status" value="1"/>
</dbReference>
<dbReference type="Pfam" id="PF02074">
    <property type="entry name" value="Peptidase_M32"/>
    <property type="match status" value="1"/>
</dbReference>
<comment type="catalytic activity">
    <reaction evidence="1">
        <text>Release of a C-terminal amino acid with broad specificity, except for -Pro.</text>
        <dbReference type="EC" id="3.4.17.19"/>
    </reaction>
</comment>
<dbReference type="GO" id="GO:0004181">
    <property type="term" value="F:metallocarboxypeptidase activity"/>
    <property type="evidence" value="ECO:0007669"/>
    <property type="project" value="UniProtKB-UniRule"/>
</dbReference>
<feature type="active site" description="Proton donor/acceptor" evidence="3">
    <location>
        <position position="264"/>
    </location>
</feature>
<sequence length="499" mass="56868">MSYQKYKAALQEIKDLQAAQAVLHWDMETFMPAKGLQQRSRQLASLGRLAQEKAQAPELGELLQNLLAQKEQFSPAEQRNLELSWEDYQEAQKLSPQFVEQLSLLTSKAQAAWQKARQAKDFSLFAQPLSELLAAKREEAKIRAKAGQGHLYDSLLRSYEKEATVARLDPIFEQLSSGIRQLLAKIAAQGTPPKKEFLNHRFPADQQWAFSLELLEQMGYDFEAGRQDASTHPFTTSFGAEDVRITSRIDEEDLMSCLGSSIHEGGHALYEQGLLSSEYGLPLGEAVSLSIHESQSRLWEQNVAGSEAYWQHNFDRLQSLFPSQLSGVKAQDFYRAINYLAPNFIRTEADEVHYHLHVGIRYQLEKQLIGGELEVDQLEAAWNEAYERELGIRPDNPQLGVLQDIHWSAGLWGYFPTYSLGSLYASQFFAAAKKALPELQSQIAQGELLPLRNWLRKEIHEKGRHYSSETLCQQLTGQGLSVEFFLAYLEEKYRKIYNF</sequence>
<dbReference type="RefSeq" id="WP_015693938.1">
    <property type="nucleotide sequence ID" value="NC_016940.1"/>
</dbReference>
<dbReference type="OrthoDB" id="9772308at2"/>
<accession>H6L5U8</accession>
<dbReference type="PANTHER" id="PTHR34217">
    <property type="entry name" value="METAL-DEPENDENT CARBOXYPEPTIDASE"/>
    <property type="match status" value="1"/>
</dbReference>
<evidence type="ECO:0000256" key="3">
    <source>
        <dbReference type="PIRSR" id="PIRSR006615-2"/>
    </source>
</evidence>
<reference evidence="4 5" key="1">
    <citation type="journal article" date="2012" name="Stand. Genomic Sci.">
        <title>Complete genome sequencing and analysis of Saprospira grandis str. Lewin, a predatory marine bacterium.</title>
        <authorList>
            <person name="Saw J.H."/>
            <person name="Yuryev A."/>
            <person name="Kanbe M."/>
            <person name="Hou S."/>
            <person name="Young A.G."/>
            <person name="Aizawa S."/>
            <person name="Alam M."/>
        </authorList>
    </citation>
    <scope>NUCLEOTIDE SEQUENCE [LARGE SCALE GENOMIC DNA]</scope>
    <source>
        <strain evidence="4 5">Lewin</strain>
    </source>
</reference>
<dbReference type="PIRSF" id="PIRSF006615">
    <property type="entry name" value="Zn_crbxpep_Taq"/>
    <property type="match status" value="1"/>
</dbReference>
<dbReference type="InterPro" id="IPR001333">
    <property type="entry name" value="Peptidase_M32_Taq"/>
</dbReference>
<dbReference type="PRINTS" id="PR00998">
    <property type="entry name" value="CRBOXYPTASET"/>
</dbReference>
<dbReference type="STRING" id="984262.SGRA_3624"/>
<dbReference type="PANTHER" id="PTHR34217:SF1">
    <property type="entry name" value="CARBOXYPEPTIDASE 1"/>
    <property type="match status" value="1"/>
</dbReference>
<feature type="binding site" evidence="2">
    <location>
        <position position="267"/>
    </location>
    <ligand>
        <name>Zn(2+)</name>
        <dbReference type="ChEBI" id="CHEBI:29105"/>
        <note>catalytic</note>
    </ligand>
</feature>
<dbReference type="KEGG" id="sgn:SGRA_3624"/>
<dbReference type="Proteomes" id="UP000007519">
    <property type="component" value="Chromosome"/>
</dbReference>
<evidence type="ECO:0000256" key="2">
    <source>
        <dbReference type="PIRSR" id="PIRSR006615-1"/>
    </source>
</evidence>
<dbReference type="eggNOG" id="COG2317">
    <property type="taxonomic scope" value="Bacteria"/>
</dbReference>
<feature type="binding site" evidence="2">
    <location>
        <position position="293"/>
    </location>
    <ligand>
        <name>Zn(2+)</name>
        <dbReference type="ChEBI" id="CHEBI:29105"/>
        <note>catalytic</note>
    </ligand>
</feature>
<keyword evidence="1" id="KW-0645">Protease</keyword>